<dbReference type="GO" id="GO:0004181">
    <property type="term" value="F:metallocarboxypeptidase activity"/>
    <property type="evidence" value="ECO:0007669"/>
    <property type="project" value="InterPro"/>
</dbReference>
<dbReference type="RefSeq" id="XP_022087938.1">
    <property type="nucleotide sequence ID" value="XM_022232246.1"/>
</dbReference>
<dbReference type="InterPro" id="IPR008969">
    <property type="entry name" value="CarboxyPept-like_regulatory"/>
</dbReference>
<comment type="cofactor">
    <cofactor evidence="1">
        <name>Zn(2+)</name>
        <dbReference type="ChEBI" id="CHEBI:29105"/>
    </cofactor>
</comment>
<feature type="signal peptide" evidence="10">
    <location>
        <begin position="1"/>
        <end position="29"/>
    </location>
</feature>
<reference evidence="13" key="1">
    <citation type="submission" date="2025-08" db="UniProtKB">
        <authorList>
            <consortium name="RefSeq"/>
        </authorList>
    </citation>
    <scope>IDENTIFICATION</scope>
</reference>
<dbReference type="PANTHER" id="PTHR11532:SF84">
    <property type="entry name" value="CARBOXYPEPTIDASE M"/>
    <property type="match status" value="1"/>
</dbReference>
<dbReference type="OMA" id="YIFAGCP"/>
<evidence type="ECO:0000259" key="11">
    <source>
        <dbReference type="PROSITE" id="PS52035"/>
    </source>
</evidence>
<dbReference type="FunFam" id="3.40.630.10:FF:000020">
    <property type="entry name" value="Carboxypeptidase D"/>
    <property type="match status" value="1"/>
</dbReference>
<dbReference type="SMART" id="SM00631">
    <property type="entry name" value="Zn_pept"/>
    <property type="match status" value="1"/>
</dbReference>
<dbReference type="InterPro" id="IPR000834">
    <property type="entry name" value="Peptidase_M14"/>
</dbReference>
<dbReference type="PANTHER" id="PTHR11532">
    <property type="entry name" value="PROTEASE M14 CARBOXYPEPTIDASE"/>
    <property type="match status" value="1"/>
</dbReference>
<evidence type="ECO:0000256" key="4">
    <source>
        <dbReference type="ARBA" id="ARBA00022670"/>
    </source>
</evidence>
<evidence type="ECO:0000256" key="6">
    <source>
        <dbReference type="ARBA" id="ARBA00022801"/>
    </source>
</evidence>
<dbReference type="SUPFAM" id="SSF53187">
    <property type="entry name" value="Zn-dependent exopeptidases"/>
    <property type="match status" value="1"/>
</dbReference>
<comment type="similarity">
    <text evidence="2 9">Belongs to the peptidase M14 family.</text>
</comment>
<dbReference type="GO" id="GO:0005615">
    <property type="term" value="C:extracellular space"/>
    <property type="evidence" value="ECO:0007669"/>
    <property type="project" value="TreeGrafter"/>
</dbReference>
<organism evidence="12 13">
    <name type="scientific">Acanthaster planci</name>
    <name type="common">Crown-of-thorns starfish</name>
    <dbReference type="NCBI Taxonomy" id="133434"/>
    <lineage>
        <taxon>Eukaryota</taxon>
        <taxon>Metazoa</taxon>
        <taxon>Echinodermata</taxon>
        <taxon>Eleutherozoa</taxon>
        <taxon>Asterozoa</taxon>
        <taxon>Asteroidea</taxon>
        <taxon>Valvatacea</taxon>
        <taxon>Valvatida</taxon>
        <taxon>Acanthasteridae</taxon>
        <taxon>Acanthaster</taxon>
    </lineage>
</organism>
<dbReference type="GO" id="GO:0006518">
    <property type="term" value="P:peptide metabolic process"/>
    <property type="evidence" value="ECO:0007669"/>
    <property type="project" value="TreeGrafter"/>
</dbReference>
<dbReference type="GeneID" id="110977803"/>
<dbReference type="CDD" id="cd03858">
    <property type="entry name" value="M14_CP_N-E_like"/>
    <property type="match status" value="1"/>
</dbReference>
<dbReference type="GO" id="GO:0008270">
    <property type="term" value="F:zinc ion binding"/>
    <property type="evidence" value="ECO:0007669"/>
    <property type="project" value="InterPro"/>
</dbReference>
<evidence type="ECO:0000256" key="5">
    <source>
        <dbReference type="ARBA" id="ARBA00022723"/>
    </source>
</evidence>
<keyword evidence="12" id="KW-1185">Reference proteome</keyword>
<evidence type="ECO:0000256" key="1">
    <source>
        <dbReference type="ARBA" id="ARBA00001947"/>
    </source>
</evidence>
<dbReference type="PROSITE" id="PS00132">
    <property type="entry name" value="CARBOXYPEPT_ZN_1"/>
    <property type="match status" value="1"/>
</dbReference>
<evidence type="ECO:0000313" key="12">
    <source>
        <dbReference type="Proteomes" id="UP000694845"/>
    </source>
</evidence>
<sequence>MPSRTVLPRCDMASVCLLFTLVLVPFSFALPQIGHEYHNYDQLTSLMKSLADSHPSMTHLYSIGKSTQGRELWVIAISGSKPDQIVPMRPDVKYVGNMHGNEVVGRELLLQLIEYLLVNYNTDSDVKQLLDHTRVHVLPSMNPDGFEVSVEGDCTGVQGRYNDNGIDLNRNFPDYFEPDDALVLQPETKAIIDWVQNYQFVLSANLHGGALLANYPFDNMKPEDKPGDNAAYSRSPDDAFFRVISLAYSRNHPRMHKVEENRCRSNDSNDGFPDGITNGGEWYLVKGGMQDYNYIFAGCPEITLEVACCKYPHASTLATHWEENRPALMAYLQHAHRGVKGIVTDKHGEPLEGASVSIVGQASPPNPPSTTELGEYWRLLLNGTYEIEVSKSGYISQKKSVTVIDSVNPDDVVILDFVLNAATTLAVSGPVVVMATLGILATLELF</sequence>
<evidence type="ECO:0000256" key="8">
    <source>
        <dbReference type="ARBA" id="ARBA00023180"/>
    </source>
</evidence>
<keyword evidence="4" id="KW-0645">Protease</keyword>
<dbReference type="Pfam" id="PF00246">
    <property type="entry name" value="Peptidase_M14"/>
    <property type="match status" value="1"/>
</dbReference>
<dbReference type="PRINTS" id="PR00765">
    <property type="entry name" value="CRBOXYPTASEA"/>
</dbReference>
<feature type="domain" description="Peptidase M14" evidence="11">
    <location>
        <begin position="36"/>
        <end position="335"/>
    </location>
</feature>
<keyword evidence="6" id="KW-0378">Hydrolase</keyword>
<feature type="active site" description="Proton donor/acceptor" evidence="9">
    <location>
        <position position="305"/>
    </location>
</feature>
<dbReference type="PROSITE" id="PS52035">
    <property type="entry name" value="PEPTIDASE_M14"/>
    <property type="match status" value="1"/>
</dbReference>
<dbReference type="PROSITE" id="PS00133">
    <property type="entry name" value="CARBOXYPEPT_ZN_2"/>
    <property type="match status" value="1"/>
</dbReference>
<dbReference type="CDD" id="cd11308">
    <property type="entry name" value="Peptidase_M14NE-CP-C_like"/>
    <property type="match status" value="1"/>
</dbReference>
<evidence type="ECO:0000256" key="3">
    <source>
        <dbReference type="ARBA" id="ARBA00022645"/>
    </source>
</evidence>
<protein>
    <submittedName>
        <fullName evidence="13">LOW QUALITY PROTEIN: carboxypeptidase D-like</fullName>
    </submittedName>
</protein>
<dbReference type="GO" id="GO:0016485">
    <property type="term" value="P:protein processing"/>
    <property type="evidence" value="ECO:0007669"/>
    <property type="project" value="TreeGrafter"/>
</dbReference>
<dbReference type="AlphaFoldDB" id="A0A8B7Y424"/>
<feature type="chain" id="PRO_5034973234" evidence="10">
    <location>
        <begin position="30"/>
        <end position="446"/>
    </location>
</feature>
<dbReference type="InterPro" id="IPR057246">
    <property type="entry name" value="CARBOXYPEPT_ZN_1"/>
</dbReference>
<proteinExistence type="inferred from homology"/>
<keyword evidence="8" id="KW-0325">Glycoprotein</keyword>
<dbReference type="Gene3D" id="2.60.40.1120">
    <property type="entry name" value="Carboxypeptidase-like, regulatory domain"/>
    <property type="match status" value="1"/>
</dbReference>
<dbReference type="Proteomes" id="UP000694845">
    <property type="component" value="Unplaced"/>
</dbReference>
<evidence type="ECO:0000256" key="9">
    <source>
        <dbReference type="PROSITE-ProRule" id="PRU01379"/>
    </source>
</evidence>
<name>A0A8B7Y424_ACAPL</name>
<dbReference type="Pfam" id="PF13620">
    <property type="entry name" value="CarboxypepD_reg"/>
    <property type="match status" value="1"/>
</dbReference>
<keyword evidence="5" id="KW-0479">Metal-binding</keyword>
<gene>
    <name evidence="13" type="primary">LOC110977803</name>
</gene>
<dbReference type="InterPro" id="IPR050753">
    <property type="entry name" value="Peptidase_M14_domain"/>
</dbReference>
<dbReference type="InterPro" id="IPR057247">
    <property type="entry name" value="CARBOXYPEPT_ZN_2"/>
</dbReference>
<dbReference type="OrthoDB" id="10249045at2759"/>
<evidence type="ECO:0000256" key="7">
    <source>
        <dbReference type="ARBA" id="ARBA00022833"/>
    </source>
</evidence>
<evidence type="ECO:0000256" key="10">
    <source>
        <dbReference type="SAM" id="SignalP"/>
    </source>
</evidence>
<accession>A0A8B7Y424</accession>
<keyword evidence="3" id="KW-0121">Carboxypeptidase</keyword>
<dbReference type="Gene3D" id="3.40.630.10">
    <property type="entry name" value="Zn peptidases"/>
    <property type="match status" value="1"/>
</dbReference>
<evidence type="ECO:0000256" key="2">
    <source>
        <dbReference type="ARBA" id="ARBA00005988"/>
    </source>
</evidence>
<keyword evidence="7" id="KW-0862">Zinc</keyword>
<dbReference type="SUPFAM" id="SSF49464">
    <property type="entry name" value="Carboxypeptidase regulatory domain-like"/>
    <property type="match status" value="1"/>
</dbReference>
<keyword evidence="10" id="KW-0732">Signal</keyword>
<dbReference type="KEGG" id="aplc:110977803"/>
<evidence type="ECO:0000313" key="13">
    <source>
        <dbReference type="RefSeq" id="XP_022087938.1"/>
    </source>
</evidence>